<dbReference type="Gene3D" id="3.40.630.30">
    <property type="match status" value="1"/>
</dbReference>
<sequence length="161" mass="18554">MIRLEEITTKNVWDVCRLKVTKEQEDFVSANIESLAEAYASNNEGYYAKPLAAYDDDLLIGFVMLGYGKTGDEDDPEIAENNYCLWRLMIDVKYQHRGYAKQILDQVVAFANAKKAGEAEYIWLSYEPENEHGRKTYQKYGFVENGEYCGDEIVAVYKLDE</sequence>
<dbReference type="PROSITE" id="PS51186">
    <property type="entry name" value="GNAT"/>
    <property type="match status" value="1"/>
</dbReference>
<protein>
    <submittedName>
        <fullName evidence="2">N-acetyltransferase</fullName>
    </submittedName>
</protein>
<dbReference type="PANTHER" id="PTHR43617">
    <property type="entry name" value="L-AMINO ACID N-ACETYLTRANSFERASE"/>
    <property type="match status" value="1"/>
</dbReference>
<name>A0A3R6I606_9FIRM</name>
<accession>A0A3R6I606</accession>
<dbReference type="GO" id="GO:0016747">
    <property type="term" value="F:acyltransferase activity, transferring groups other than amino-acyl groups"/>
    <property type="evidence" value="ECO:0007669"/>
    <property type="project" value="InterPro"/>
</dbReference>
<gene>
    <name evidence="2" type="ORF">DW264_12015</name>
</gene>
<dbReference type="RefSeq" id="WP_118772611.1">
    <property type="nucleotide sequence ID" value="NZ_QRID01000011.1"/>
</dbReference>
<dbReference type="PANTHER" id="PTHR43617:SF2">
    <property type="entry name" value="UPF0039 PROTEIN SLL0451"/>
    <property type="match status" value="1"/>
</dbReference>
<feature type="domain" description="N-acetyltransferase" evidence="1">
    <location>
        <begin position="2"/>
        <end position="161"/>
    </location>
</feature>
<dbReference type="InterPro" id="IPR000182">
    <property type="entry name" value="GNAT_dom"/>
</dbReference>
<dbReference type="EMBL" id="QRID01000011">
    <property type="protein sequence ID" value="RHG27505.1"/>
    <property type="molecule type" value="Genomic_DNA"/>
</dbReference>
<evidence type="ECO:0000313" key="3">
    <source>
        <dbReference type="Proteomes" id="UP000284051"/>
    </source>
</evidence>
<dbReference type="CDD" id="cd04301">
    <property type="entry name" value="NAT_SF"/>
    <property type="match status" value="1"/>
</dbReference>
<reference evidence="2 3" key="1">
    <citation type="submission" date="2018-08" db="EMBL/GenBank/DDBJ databases">
        <title>A genome reference for cultivated species of the human gut microbiota.</title>
        <authorList>
            <person name="Zou Y."/>
            <person name="Xue W."/>
            <person name="Luo G."/>
        </authorList>
    </citation>
    <scope>NUCLEOTIDE SEQUENCE [LARGE SCALE GENOMIC DNA]</scope>
    <source>
        <strain evidence="2 3">AM22-21LB</strain>
    </source>
</reference>
<organism evidence="2 3">
    <name type="scientific">Roseburia intestinalis</name>
    <dbReference type="NCBI Taxonomy" id="166486"/>
    <lineage>
        <taxon>Bacteria</taxon>
        <taxon>Bacillati</taxon>
        <taxon>Bacillota</taxon>
        <taxon>Clostridia</taxon>
        <taxon>Lachnospirales</taxon>
        <taxon>Lachnospiraceae</taxon>
        <taxon>Roseburia</taxon>
    </lineage>
</organism>
<evidence type="ECO:0000259" key="1">
    <source>
        <dbReference type="PROSITE" id="PS51186"/>
    </source>
</evidence>
<dbReference type="AlphaFoldDB" id="A0A3R6I606"/>
<proteinExistence type="predicted"/>
<dbReference type="InterPro" id="IPR050276">
    <property type="entry name" value="MshD_Acetyltransferase"/>
</dbReference>
<dbReference type="InterPro" id="IPR016181">
    <property type="entry name" value="Acyl_CoA_acyltransferase"/>
</dbReference>
<dbReference type="Pfam" id="PF00583">
    <property type="entry name" value="Acetyltransf_1"/>
    <property type="match status" value="1"/>
</dbReference>
<dbReference type="SUPFAM" id="SSF55729">
    <property type="entry name" value="Acyl-CoA N-acyltransferases (Nat)"/>
    <property type="match status" value="1"/>
</dbReference>
<keyword evidence="2" id="KW-0808">Transferase</keyword>
<dbReference type="Proteomes" id="UP000284051">
    <property type="component" value="Unassembled WGS sequence"/>
</dbReference>
<evidence type="ECO:0000313" key="2">
    <source>
        <dbReference type="EMBL" id="RHG27505.1"/>
    </source>
</evidence>
<comment type="caution">
    <text evidence="2">The sequence shown here is derived from an EMBL/GenBank/DDBJ whole genome shotgun (WGS) entry which is preliminary data.</text>
</comment>